<comment type="subcellular location">
    <subcellularLocation>
        <location evidence="1">Cell membrane</location>
        <topology evidence="1">Multi-pass membrane protein</topology>
    </subcellularLocation>
</comment>
<dbReference type="InterPro" id="IPR011701">
    <property type="entry name" value="MFS"/>
</dbReference>
<evidence type="ECO:0000313" key="9">
    <source>
        <dbReference type="Proteomes" id="UP000286268"/>
    </source>
</evidence>
<keyword evidence="3 6" id="KW-0812">Transmembrane</keyword>
<dbReference type="SUPFAM" id="SSF103473">
    <property type="entry name" value="MFS general substrate transporter"/>
    <property type="match status" value="1"/>
</dbReference>
<dbReference type="PANTHER" id="PTHR23520">
    <property type="entry name" value="TRANSPORTER, PUTATIVE (AFU_ORTHOLOGUE AFUA_3G04000)-RELATED"/>
    <property type="match status" value="1"/>
</dbReference>
<evidence type="ECO:0000256" key="6">
    <source>
        <dbReference type="SAM" id="Phobius"/>
    </source>
</evidence>
<protein>
    <recommendedName>
        <fullName evidence="7">Major facilitator superfamily (MFS) profile domain-containing protein</fullName>
    </recommendedName>
</protein>
<evidence type="ECO:0000259" key="7">
    <source>
        <dbReference type="PROSITE" id="PS50850"/>
    </source>
</evidence>
<feature type="transmembrane region" description="Helical" evidence="6">
    <location>
        <begin position="302"/>
        <end position="329"/>
    </location>
</feature>
<feature type="transmembrane region" description="Helical" evidence="6">
    <location>
        <begin position="90"/>
        <end position="108"/>
    </location>
</feature>
<evidence type="ECO:0000313" key="8">
    <source>
        <dbReference type="EMBL" id="QAA30789.1"/>
    </source>
</evidence>
<dbReference type="PROSITE" id="PS50850">
    <property type="entry name" value="MFS"/>
    <property type="match status" value="1"/>
</dbReference>
<evidence type="ECO:0000256" key="1">
    <source>
        <dbReference type="ARBA" id="ARBA00004651"/>
    </source>
</evidence>
<dbReference type="PANTHER" id="PTHR23520:SF5">
    <property type="entry name" value="TRANSPORTER, PUTATIVE (AFU_ORTHOLOGUE AFUA_3G04000)-RELATED"/>
    <property type="match status" value="1"/>
</dbReference>
<keyword evidence="5 6" id="KW-0472">Membrane</keyword>
<dbReference type="Pfam" id="PF07690">
    <property type="entry name" value="MFS_1"/>
    <property type="match status" value="2"/>
</dbReference>
<accession>A0A410DNZ3</accession>
<organism evidence="8 9">
    <name type="scientific">Clostridium manihotivorum</name>
    <dbReference type="NCBI Taxonomy" id="2320868"/>
    <lineage>
        <taxon>Bacteria</taxon>
        <taxon>Bacillati</taxon>
        <taxon>Bacillota</taxon>
        <taxon>Clostridia</taxon>
        <taxon>Eubacteriales</taxon>
        <taxon>Clostridiaceae</taxon>
        <taxon>Clostridium</taxon>
    </lineage>
</organism>
<dbReference type="Gene3D" id="1.20.1250.20">
    <property type="entry name" value="MFS general substrate transporter like domains"/>
    <property type="match status" value="2"/>
</dbReference>
<dbReference type="RefSeq" id="WP_128211241.1">
    <property type="nucleotide sequence ID" value="NZ_CP025746.1"/>
</dbReference>
<feature type="transmembrane region" description="Helical" evidence="6">
    <location>
        <begin position="148"/>
        <end position="167"/>
    </location>
</feature>
<evidence type="ECO:0000256" key="4">
    <source>
        <dbReference type="ARBA" id="ARBA00022989"/>
    </source>
</evidence>
<feature type="domain" description="Major facilitator superfamily (MFS) profile" evidence="7">
    <location>
        <begin position="24"/>
        <end position="413"/>
    </location>
</feature>
<dbReference type="OrthoDB" id="9810492at2"/>
<reference evidence="8 9" key="1">
    <citation type="submission" date="2018-01" db="EMBL/GenBank/DDBJ databases">
        <title>Genome Sequencing and Assembly of Anaerobacter polyendosporus strain CT4.</title>
        <authorList>
            <person name="Tachaapaikoon C."/>
            <person name="Sutheeworapong S."/>
            <person name="Jenjaroenpun P."/>
            <person name="Wongsurawat T."/>
            <person name="Nookeaw I."/>
            <person name="Cheawchanlertfa P."/>
            <person name="Kosugi A."/>
            <person name="Cheevadhanarak S."/>
            <person name="Ratanakhanokchai K."/>
        </authorList>
    </citation>
    <scope>NUCLEOTIDE SEQUENCE [LARGE SCALE GENOMIC DNA]</scope>
    <source>
        <strain evidence="8 9">CT4</strain>
    </source>
</reference>
<dbReference type="GO" id="GO:0005886">
    <property type="term" value="C:plasma membrane"/>
    <property type="evidence" value="ECO:0007669"/>
    <property type="project" value="UniProtKB-SubCell"/>
</dbReference>
<dbReference type="KEGG" id="cmah:C1I91_03460"/>
<feature type="transmembrane region" description="Helical" evidence="6">
    <location>
        <begin position="389"/>
        <end position="412"/>
    </location>
</feature>
<feature type="transmembrane region" description="Helical" evidence="6">
    <location>
        <begin position="62"/>
        <end position="83"/>
    </location>
</feature>
<dbReference type="InterPro" id="IPR020846">
    <property type="entry name" value="MFS_dom"/>
</dbReference>
<feature type="transmembrane region" description="Helical" evidence="6">
    <location>
        <begin position="267"/>
        <end position="290"/>
    </location>
</feature>
<proteinExistence type="predicted"/>
<dbReference type="GO" id="GO:0022857">
    <property type="term" value="F:transmembrane transporter activity"/>
    <property type="evidence" value="ECO:0007669"/>
    <property type="project" value="InterPro"/>
</dbReference>
<feature type="transmembrane region" description="Helical" evidence="6">
    <location>
        <begin position="21"/>
        <end position="42"/>
    </location>
</feature>
<name>A0A410DNZ3_9CLOT</name>
<sequence length="424" mass="46904">MSLLKELKKVKRRITYEKRLYNRNSLLYLLAIIFFYICNGAFSMLQGIYLKEAGMSEGFLGVILSVKTITIALGAIPCAIIVSKIGKKKGLLIAMFIIPITIILQGITSNNWTVLFLSAIQGLVNAFIVVSEGPFLMENSNERTRLQLFSYVFSTNVFSTMVGYFAFGSVSRTLEGVTGGVNSLRYSIIASGVIGIFSAIFILKIKSVKEVNTKENTKDFIKHIIRLSLDKYPLRLLIYNSIIGFGAGLVVPYFNVYLKYKVNASTAQIGLIMALAQFAMGFGGLLTPVMSKKFGRVKTINLCQIVSIPFLLLIALPPNLYIVAMALFMRNGLMNMSGPVVGTITMELIEGEERSMFASVNNIFSNVSRAISTALGGIIMYSLPHGYEIPYIITAIMYIIATVVFHKSFSFLDYGVKVKKKIIV</sequence>
<keyword evidence="4 6" id="KW-1133">Transmembrane helix</keyword>
<feature type="transmembrane region" description="Helical" evidence="6">
    <location>
        <begin position="236"/>
        <end position="255"/>
    </location>
</feature>
<dbReference type="Proteomes" id="UP000286268">
    <property type="component" value="Chromosome"/>
</dbReference>
<dbReference type="EMBL" id="CP025746">
    <property type="protein sequence ID" value="QAA30789.1"/>
    <property type="molecule type" value="Genomic_DNA"/>
</dbReference>
<evidence type="ECO:0000256" key="2">
    <source>
        <dbReference type="ARBA" id="ARBA00022448"/>
    </source>
</evidence>
<feature type="transmembrane region" description="Helical" evidence="6">
    <location>
        <begin position="114"/>
        <end position="136"/>
    </location>
</feature>
<dbReference type="InterPro" id="IPR036259">
    <property type="entry name" value="MFS_trans_sf"/>
</dbReference>
<evidence type="ECO:0000256" key="3">
    <source>
        <dbReference type="ARBA" id="ARBA00022692"/>
    </source>
</evidence>
<evidence type="ECO:0000256" key="5">
    <source>
        <dbReference type="ARBA" id="ARBA00023136"/>
    </source>
</evidence>
<feature type="transmembrane region" description="Helical" evidence="6">
    <location>
        <begin position="187"/>
        <end position="205"/>
    </location>
</feature>
<gene>
    <name evidence="8" type="ORF">C1I91_03460</name>
</gene>
<keyword evidence="9" id="KW-1185">Reference proteome</keyword>
<dbReference type="AlphaFoldDB" id="A0A410DNZ3"/>
<keyword evidence="2" id="KW-0813">Transport</keyword>